<comment type="similarity">
    <text evidence="1">Belongs to the sigma-70 factor family. ECF subfamily.</text>
</comment>
<evidence type="ECO:0000256" key="1">
    <source>
        <dbReference type="ARBA" id="ARBA00010641"/>
    </source>
</evidence>
<keyword evidence="2" id="KW-0805">Transcription regulation</keyword>
<dbReference type="Gene3D" id="1.10.1740.10">
    <property type="match status" value="1"/>
</dbReference>
<sequence>MGADAEAEDSGTGRAGDRDVALLASAVRGNQAAFDSLVRRHTPRMYRVALRITGTSAEAEDVVQEAWISAWRGLSGFRSESAVSTWLYRVVTNTALAYIRRRRPTVSLDAALTPDDESRSLLESGLFADTRANPEGRVVRAEEVDAALRAIASLDVSQRVPLVLRELEGLSYEEVAEVLQVSVPALRSRLHRARVALLAKLREQ</sequence>
<dbReference type="Proteomes" id="UP000320876">
    <property type="component" value="Unassembled WGS sequence"/>
</dbReference>
<name>A0A542DD62_AMYCI</name>
<evidence type="ECO:0000313" key="8">
    <source>
        <dbReference type="EMBL" id="TQJ01014.1"/>
    </source>
</evidence>
<dbReference type="Pfam" id="PF04542">
    <property type="entry name" value="Sigma70_r2"/>
    <property type="match status" value="1"/>
</dbReference>
<evidence type="ECO:0000256" key="2">
    <source>
        <dbReference type="ARBA" id="ARBA00023015"/>
    </source>
</evidence>
<accession>A0A542DD62</accession>
<dbReference type="AlphaFoldDB" id="A0A542DD62"/>
<dbReference type="InterPro" id="IPR039425">
    <property type="entry name" value="RNA_pol_sigma-70-like"/>
</dbReference>
<dbReference type="InterPro" id="IPR013324">
    <property type="entry name" value="RNA_pol_sigma_r3/r4-like"/>
</dbReference>
<dbReference type="InterPro" id="IPR013249">
    <property type="entry name" value="RNA_pol_sigma70_r4_t2"/>
</dbReference>
<dbReference type="PANTHER" id="PTHR43133:SF8">
    <property type="entry name" value="RNA POLYMERASE SIGMA FACTOR HI_1459-RELATED"/>
    <property type="match status" value="1"/>
</dbReference>
<dbReference type="GO" id="GO:0006352">
    <property type="term" value="P:DNA-templated transcription initiation"/>
    <property type="evidence" value="ECO:0007669"/>
    <property type="project" value="InterPro"/>
</dbReference>
<gene>
    <name evidence="8" type="ORF">FB471_0676</name>
</gene>
<evidence type="ECO:0000256" key="3">
    <source>
        <dbReference type="ARBA" id="ARBA00023082"/>
    </source>
</evidence>
<dbReference type="Pfam" id="PF08281">
    <property type="entry name" value="Sigma70_r4_2"/>
    <property type="match status" value="1"/>
</dbReference>
<proteinExistence type="inferred from homology"/>
<dbReference type="InterPro" id="IPR036388">
    <property type="entry name" value="WH-like_DNA-bd_sf"/>
</dbReference>
<evidence type="ECO:0000256" key="5">
    <source>
        <dbReference type="ARBA" id="ARBA00023163"/>
    </source>
</evidence>
<feature type="domain" description="RNA polymerase sigma factor 70 region 4 type 2" evidence="7">
    <location>
        <begin position="147"/>
        <end position="197"/>
    </location>
</feature>
<keyword evidence="5" id="KW-0804">Transcription</keyword>
<keyword evidence="4" id="KW-0238">DNA-binding</keyword>
<dbReference type="InterPro" id="IPR007627">
    <property type="entry name" value="RNA_pol_sigma70_r2"/>
</dbReference>
<dbReference type="SUPFAM" id="SSF88659">
    <property type="entry name" value="Sigma3 and sigma4 domains of RNA polymerase sigma factors"/>
    <property type="match status" value="1"/>
</dbReference>
<keyword evidence="9" id="KW-1185">Reference proteome</keyword>
<evidence type="ECO:0000259" key="7">
    <source>
        <dbReference type="Pfam" id="PF08281"/>
    </source>
</evidence>
<reference evidence="8 9" key="1">
    <citation type="submission" date="2019-06" db="EMBL/GenBank/DDBJ databases">
        <title>Sequencing the genomes of 1000 actinobacteria strains.</title>
        <authorList>
            <person name="Klenk H.-P."/>
        </authorList>
    </citation>
    <scope>NUCLEOTIDE SEQUENCE [LARGE SCALE GENOMIC DNA]</scope>
    <source>
        <strain evidence="8 9">DSM 45679</strain>
    </source>
</reference>
<dbReference type="EMBL" id="VFML01000001">
    <property type="protein sequence ID" value="TQJ01014.1"/>
    <property type="molecule type" value="Genomic_DNA"/>
</dbReference>
<evidence type="ECO:0000259" key="6">
    <source>
        <dbReference type="Pfam" id="PF04542"/>
    </source>
</evidence>
<dbReference type="InterPro" id="IPR014284">
    <property type="entry name" value="RNA_pol_sigma-70_dom"/>
</dbReference>
<dbReference type="Gene3D" id="1.10.10.10">
    <property type="entry name" value="Winged helix-like DNA-binding domain superfamily/Winged helix DNA-binding domain"/>
    <property type="match status" value="1"/>
</dbReference>
<feature type="domain" description="RNA polymerase sigma-70 region 2" evidence="6">
    <location>
        <begin position="37"/>
        <end position="103"/>
    </location>
</feature>
<dbReference type="PANTHER" id="PTHR43133">
    <property type="entry name" value="RNA POLYMERASE ECF-TYPE SIGMA FACTO"/>
    <property type="match status" value="1"/>
</dbReference>
<comment type="caution">
    <text evidence="8">The sequence shown here is derived from an EMBL/GenBank/DDBJ whole genome shotgun (WGS) entry which is preliminary data.</text>
</comment>
<dbReference type="CDD" id="cd06171">
    <property type="entry name" value="Sigma70_r4"/>
    <property type="match status" value="1"/>
</dbReference>
<dbReference type="GO" id="GO:0016987">
    <property type="term" value="F:sigma factor activity"/>
    <property type="evidence" value="ECO:0007669"/>
    <property type="project" value="UniProtKB-KW"/>
</dbReference>
<evidence type="ECO:0000256" key="4">
    <source>
        <dbReference type="ARBA" id="ARBA00023125"/>
    </source>
</evidence>
<organism evidence="8 9">
    <name type="scientific">Amycolatopsis cihanbeyliensis</name>
    <dbReference type="NCBI Taxonomy" id="1128664"/>
    <lineage>
        <taxon>Bacteria</taxon>
        <taxon>Bacillati</taxon>
        <taxon>Actinomycetota</taxon>
        <taxon>Actinomycetes</taxon>
        <taxon>Pseudonocardiales</taxon>
        <taxon>Pseudonocardiaceae</taxon>
        <taxon>Amycolatopsis</taxon>
    </lineage>
</organism>
<protein>
    <submittedName>
        <fullName evidence="8">RNA polymerase sigma-70 factor (ECF subfamily)</fullName>
    </submittedName>
</protein>
<dbReference type="GO" id="GO:0003677">
    <property type="term" value="F:DNA binding"/>
    <property type="evidence" value="ECO:0007669"/>
    <property type="project" value="UniProtKB-KW"/>
</dbReference>
<keyword evidence="3" id="KW-0731">Sigma factor</keyword>
<evidence type="ECO:0000313" key="9">
    <source>
        <dbReference type="Proteomes" id="UP000320876"/>
    </source>
</evidence>
<dbReference type="OrthoDB" id="5244716at2"/>
<dbReference type="RefSeq" id="WP_141995875.1">
    <property type="nucleotide sequence ID" value="NZ_VFML01000001.1"/>
</dbReference>
<dbReference type="InterPro" id="IPR013325">
    <property type="entry name" value="RNA_pol_sigma_r2"/>
</dbReference>
<dbReference type="SUPFAM" id="SSF88946">
    <property type="entry name" value="Sigma2 domain of RNA polymerase sigma factors"/>
    <property type="match status" value="1"/>
</dbReference>
<dbReference type="NCBIfam" id="TIGR02937">
    <property type="entry name" value="sigma70-ECF"/>
    <property type="match status" value="1"/>
</dbReference>